<keyword evidence="6" id="KW-0695">RNA-directed DNA polymerase</keyword>
<keyword evidence="1" id="KW-0808">Transferase</keyword>
<dbReference type="InterPro" id="IPR036397">
    <property type="entry name" value="RNaseH_sf"/>
</dbReference>
<dbReference type="SUPFAM" id="SSF56672">
    <property type="entry name" value="DNA/RNA polymerases"/>
    <property type="match status" value="1"/>
</dbReference>
<keyword evidence="4" id="KW-0255">Endonuclease</keyword>
<feature type="domain" description="Reverse transcriptase" evidence="7">
    <location>
        <begin position="300"/>
        <end position="414"/>
    </location>
</feature>
<evidence type="ECO:0000259" key="8">
    <source>
        <dbReference type="Pfam" id="PF17917"/>
    </source>
</evidence>
<keyword evidence="5" id="KW-0378">Hydrolase</keyword>
<evidence type="ECO:0000256" key="2">
    <source>
        <dbReference type="ARBA" id="ARBA00022695"/>
    </source>
</evidence>
<dbReference type="PANTHER" id="PTHR24559:SF444">
    <property type="entry name" value="REVERSE TRANSCRIPTASE DOMAIN-CONTAINING PROTEIN"/>
    <property type="match status" value="1"/>
</dbReference>
<dbReference type="EMBL" id="QGNW01000362">
    <property type="protein sequence ID" value="RVW74826.1"/>
    <property type="molecule type" value="Genomic_DNA"/>
</dbReference>
<evidence type="ECO:0000259" key="7">
    <source>
        <dbReference type="Pfam" id="PF00078"/>
    </source>
</evidence>
<evidence type="ECO:0000256" key="5">
    <source>
        <dbReference type="ARBA" id="ARBA00022801"/>
    </source>
</evidence>
<evidence type="ECO:0000256" key="4">
    <source>
        <dbReference type="ARBA" id="ARBA00022759"/>
    </source>
</evidence>
<protein>
    <submittedName>
        <fullName evidence="9">Transposon Ty3-I Gag-Pol polyprotein</fullName>
    </submittedName>
</protein>
<dbReference type="InterPro" id="IPR000477">
    <property type="entry name" value="RT_dom"/>
</dbReference>
<dbReference type="GO" id="GO:0003964">
    <property type="term" value="F:RNA-directed DNA polymerase activity"/>
    <property type="evidence" value="ECO:0007669"/>
    <property type="project" value="UniProtKB-KW"/>
</dbReference>
<dbReference type="Gene3D" id="3.10.10.10">
    <property type="entry name" value="HIV Type 1 Reverse Transcriptase, subunit A, domain 1"/>
    <property type="match status" value="1"/>
</dbReference>
<evidence type="ECO:0000256" key="1">
    <source>
        <dbReference type="ARBA" id="ARBA00022679"/>
    </source>
</evidence>
<sequence>MVEDLLKAGHLKQYVRTAPKGEGSSHGRGPRAPTALVRAVINYIHGGPLDDEYSSKRKRQRLLRVATVREHVSSIQPGLASGGIHPIDGTIVFPAMDPVRVLQPHRDALILALGVGDFEVKKSWSIQGAPRICCKWRSSNKWVSYPPAWRIPEESYLDSKVLPQPRLGYRTVGSSRASHLEHKDPPAADPLEDVQISEGGECFTYVSTLLPPTERFELQKVLQQNRDIFAWAHSDMPGILLSVASHRLNILATFKPIRQKIQLFHPDRQKVIQEEMEKILEVGFIREVEYPEWLANVVVVPKKGGKWRVYVDYTNLNDACPKDSFPLPRIDQIVDATSGHEMLSFLDAFSWYHQIPKAPGDEEKIAFITPHGFYCYRVMPFGLKNAGATYQRLMTKIFKPLIGDVVEVYVDDVLNPAKCAFGVSSGKFLGFMVTQRGIEVNPYQVKAVANMLTPTNKKQLQRFIGKLVALGRFIARFTNKMKPFFLALRDVNKSGWTQSCQNAFEEIKRKALAAAETRYSRMEQTVLALCTAAQKLRPYFQAHPITVLTNQPLRNVLHKPDITRRMLRWAIELSEYGIDYQPRLSLKGQVMTDFIAELPEKRAPDKEWTPDDWWSLHVDGASRLSGSGVGLLLKAPTEERLEQSIRLDFPASNNEAKYEAILSGVGLAITLNASKVKIHSDS</sequence>
<feature type="domain" description="Reverse transcriptase RNase H-like" evidence="8">
    <location>
        <begin position="510"/>
        <end position="576"/>
    </location>
</feature>
<evidence type="ECO:0000256" key="3">
    <source>
        <dbReference type="ARBA" id="ARBA00022722"/>
    </source>
</evidence>
<dbReference type="CDD" id="cd01647">
    <property type="entry name" value="RT_LTR"/>
    <property type="match status" value="1"/>
</dbReference>
<dbReference type="Gene3D" id="3.30.420.10">
    <property type="entry name" value="Ribonuclease H-like superfamily/Ribonuclease H"/>
    <property type="match status" value="1"/>
</dbReference>
<dbReference type="GO" id="GO:0003676">
    <property type="term" value="F:nucleic acid binding"/>
    <property type="evidence" value="ECO:0007669"/>
    <property type="project" value="InterPro"/>
</dbReference>
<dbReference type="Gene3D" id="3.30.70.270">
    <property type="match status" value="2"/>
</dbReference>
<dbReference type="Pfam" id="PF00078">
    <property type="entry name" value="RVT_1"/>
    <property type="match status" value="1"/>
</dbReference>
<dbReference type="InterPro" id="IPR043502">
    <property type="entry name" value="DNA/RNA_pol_sf"/>
</dbReference>
<keyword evidence="2" id="KW-0548">Nucleotidyltransferase</keyword>
<keyword evidence="3" id="KW-0540">Nuclease</keyword>
<dbReference type="InterPro" id="IPR041373">
    <property type="entry name" value="RT_RNaseH"/>
</dbReference>
<dbReference type="PANTHER" id="PTHR24559">
    <property type="entry name" value="TRANSPOSON TY3-I GAG-POL POLYPROTEIN"/>
    <property type="match status" value="1"/>
</dbReference>
<dbReference type="InterPro" id="IPR053134">
    <property type="entry name" value="RNA-dir_DNA_polymerase"/>
</dbReference>
<dbReference type="Proteomes" id="UP000288805">
    <property type="component" value="Unassembled WGS sequence"/>
</dbReference>
<reference evidence="9 10" key="1">
    <citation type="journal article" date="2018" name="PLoS Genet.">
        <title>Population sequencing reveals clonal diversity and ancestral inbreeding in the grapevine cultivar Chardonnay.</title>
        <authorList>
            <person name="Roach M.J."/>
            <person name="Johnson D.L."/>
            <person name="Bohlmann J."/>
            <person name="van Vuuren H.J."/>
            <person name="Jones S.J."/>
            <person name="Pretorius I.S."/>
            <person name="Schmidt S.A."/>
            <person name="Borneman A.R."/>
        </authorList>
    </citation>
    <scope>NUCLEOTIDE SEQUENCE [LARGE SCALE GENOMIC DNA]</scope>
    <source>
        <strain evidence="10">cv. Chardonnay</strain>
        <tissue evidence="9">Leaf</tissue>
    </source>
</reference>
<dbReference type="GO" id="GO:0016787">
    <property type="term" value="F:hydrolase activity"/>
    <property type="evidence" value="ECO:0007669"/>
    <property type="project" value="UniProtKB-KW"/>
</dbReference>
<organism evidence="9 10">
    <name type="scientific">Vitis vinifera</name>
    <name type="common">Grape</name>
    <dbReference type="NCBI Taxonomy" id="29760"/>
    <lineage>
        <taxon>Eukaryota</taxon>
        <taxon>Viridiplantae</taxon>
        <taxon>Streptophyta</taxon>
        <taxon>Embryophyta</taxon>
        <taxon>Tracheophyta</taxon>
        <taxon>Spermatophyta</taxon>
        <taxon>Magnoliopsida</taxon>
        <taxon>eudicotyledons</taxon>
        <taxon>Gunneridae</taxon>
        <taxon>Pentapetalae</taxon>
        <taxon>rosids</taxon>
        <taxon>Vitales</taxon>
        <taxon>Vitaceae</taxon>
        <taxon>Viteae</taxon>
        <taxon>Vitis</taxon>
    </lineage>
</organism>
<comment type="caution">
    <text evidence="9">The sequence shown here is derived from an EMBL/GenBank/DDBJ whole genome shotgun (WGS) entry which is preliminary data.</text>
</comment>
<proteinExistence type="predicted"/>
<gene>
    <name evidence="9" type="primary">TY3B-I_28</name>
    <name evidence="9" type="ORF">CK203_053846</name>
</gene>
<dbReference type="InterPro" id="IPR043128">
    <property type="entry name" value="Rev_trsase/Diguanyl_cyclase"/>
</dbReference>
<evidence type="ECO:0000313" key="9">
    <source>
        <dbReference type="EMBL" id="RVW74826.1"/>
    </source>
</evidence>
<name>A0A438GRI4_VITVI</name>
<dbReference type="AlphaFoldDB" id="A0A438GRI4"/>
<dbReference type="Pfam" id="PF17917">
    <property type="entry name" value="RT_RNaseH"/>
    <property type="match status" value="1"/>
</dbReference>
<dbReference type="GO" id="GO:0004519">
    <property type="term" value="F:endonuclease activity"/>
    <property type="evidence" value="ECO:0007669"/>
    <property type="project" value="UniProtKB-KW"/>
</dbReference>
<evidence type="ECO:0000313" key="10">
    <source>
        <dbReference type="Proteomes" id="UP000288805"/>
    </source>
</evidence>
<dbReference type="SUPFAM" id="SSF53098">
    <property type="entry name" value="Ribonuclease H-like"/>
    <property type="match status" value="1"/>
</dbReference>
<accession>A0A438GRI4</accession>
<evidence type="ECO:0000256" key="6">
    <source>
        <dbReference type="ARBA" id="ARBA00022918"/>
    </source>
</evidence>
<dbReference type="InterPro" id="IPR012337">
    <property type="entry name" value="RNaseH-like_sf"/>
</dbReference>